<dbReference type="SUPFAM" id="SSF102114">
    <property type="entry name" value="Radical SAM enzymes"/>
    <property type="match status" value="1"/>
</dbReference>
<dbReference type="SFLD" id="SFLDG01066">
    <property type="entry name" value="organic_radical-activating_enz"/>
    <property type="match status" value="1"/>
</dbReference>
<evidence type="ECO:0000256" key="1">
    <source>
        <dbReference type="ARBA" id="ARBA00001966"/>
    </source>
</evidence>
<dbReference type="CDD" id="cd01335">
    <property type="entry name" value="Radical_SAM"/>
    <property type="match status" value="1"/>
</dbReference>
<comment type="similarity">
    <text evidence="7">Belongs to the organic radical-activating enzymes family.</text>
</comment>
<feature type="domain" description="Radical SAM core" evidence="8">
    <location>
        <begin position="12"/>
        <end position="162"/>
    </location>
</feature>
<dbReference type="NCBIfam" id="TIGR02491">
    <property type="entry name" value="NrdG"/>
    <property type="match status" value="1"/>
</dbReference>
<dbReference type="PIRSF" id="PIRSF000368">
    <property type="entry name" value="NrdG"/>
    <property type="match status" value="1"/>
</dbReference>
<evidence type="ECO:0000259" key="8">
    <source>
        <dbReference type="PROSITE" id="PS51918"/>
    </source>
</evidence>
<evidence type="ECO:0000256" key="3">
    <source>
        <dbReference type="ARBA" id="ARBA00022691"/>
    </source>
</evidence>
<dbReference type="GO" id="GO:0004748">
    <property type="term" value="F:ribonucleoside-diphosphate reductase activity, thioredoxin disulfide as acceptor"/>
    <property type="evidence" value="ECO:0007669"/>
    <property type="project" value="TreeGrafter"/>
</dbReference>
<dbReference type="InterPro" id="IPR013785">
    <property type="entry name" value="Aldolase_TIM"/>
</dbReference>
<protein>
    <recommendedName>
        <fullName evidence="7">Anaerobic ribonucleoside-triphosphate reductase-activating protein</fullName>
        <ecNumber evidence="7">1.97.1.-</ecNumber>
    </recommendedName>
</protein>
<comment type="caution">
    <text evidence="9">The sequence shown here is derived from an EMBL/GenBank/DDBJ whole genome shotgun (WGS) entry which is preliminary data.</text>
</comment>
<gene>
    <name evidence="9" type="primary">nrdG</name>
    <name evidence="9" type="ORF">IAA63_07490</name>
</gene>
<dbReference type="AlphaFoldDB" id="A0A9D1NVA1"/>
<evidence type="ECO:0000256" key="5">
    <source>
        <dbReference type="ARBA" id="ARBA00023004"/>
    </source>
</evidence>
<dbReference type="EC" id="1.97.1.-" evidence="7"/>
<dbReference type="GO" id="GO:0051539">
    <property type="term" value="F:4 iron, 4 sulfur cluster binding"/>
    <property type="evidence" value="ECO:0007669"/>
    <property type="project" value="UniProtKB-KW"/>
</dbReference>
<keyword evidence="7" id="KW-0560">Oxidoreductase</keyword>
<dbReference type="Pfam" id="PF13353">
    <property type="entry name" value="Fer4_12"/>
    <property type="match status" value="1"/>
</dbReference>
<comment type="cofactor">
    <cofactor evidence="1">
        <name>[4Fe-4S] cluster</name>
        <dbReference type="ChEBI" id="CHEBI:49883"/>
    </cofactor>
</comment>
<dbReference type="PANTHER" id="PTHR30352">
    <property type="entry name" value="PYRUVATE FORMATE-LYASE-ACTIVATING ENZYME"/>
    <property type="match status" value="1"/>
</dbReference>
<dbReference type="SFLD" id="SFLDS00029">
    <property type="entry name" value="Radical_SAM"/>
    <property type="match status" value="1"/>
</dbReference>
<keyword evidence="5" id="KW-0408">Iron</keyword>
<evidence type="ECO:0000313" key="9">
    <source>
        <dbReference type="EMBL" id="HIV12966.1"/>
    </source>
</evidence>
<evidence type="ECO:0000313" key="10">
    <source>
        <dbReference type="Proteomes" id="UP000886723"/>
    </source>
</evidence>
<evidence type="ECO:0000256" key="4">
    <source>
        <dbReference type="ARBA" id="ARBA00022723"/>
    </source>
</evidence>
<reference evidence="9" key="1">
    <citation type="submission" date="2020-10" db="EMBL/GenBank/DDBJ databases">
        <authorList>
            <person name="Gilroy R."/>
        </authorList>
    </citation>
    <scope>NUCLEOTIDE SEQUENCE</scope>
    <source>
        <strain evidence="9">ChiBcec2-4451</strain>
    </source>
</reference>
<dbReference type="SFLD" id="SFLDG01063">
    <property type="entry name" value="activating_enzymes__group_1"/>
    <property type="match status" value="1"/>
</dbReference>
<dbReference type="InterPro" id="IPR007197">
    <property type="entry name" value="rSAM"/>
</dbReference>
<evidence type="ECO:0000256" key="7">
    <source>
        <dbReference type="PIRNR" id="PIRNR000368"/>
    </source>
</evidence>
<dbReference type="GO" id="GO:0043365">
    <property type="term" value="F:[formate-C-acetyltransferase]-activating enzyme activity"/>
    <property type="evidence" value="ECO:0007669"/>
    <property type="project" value="InterPro"/>
</dbReference>
<sequence>MRYHNITKDDMLNGDGLRVVLWTAGCSHGCKGCQNPITWDPDGGLPFDEEARREIFEELGKTYVDGITFSGGDPLHERNVDGVTALAEEIRRKYPDKTIWLYTGYLWEEISGLRIVRSLDVLVDGPFDLETRDVTLKWKGSPNQRVIDVPRTLKKGSVVLYA</sequence>
<dbReference type="InterPro" id="IPR058240">
    <property type="entry name" value="rSAM_sf"/>
</dbReference>
<name>A0A9D1NVA1_9FIRM</name>
<dbReference type="PROSITE" id="PS51918">
    <property type="entry name" value="RADICAL_SAM"/>
    <property type="match status" value="1"/>
</dbReference>
<comment type="function">
    <text evidence="7">Activation of anaerobic ribonucleoside-triphosphate reductase under anaerobic conditions by generation of an organic free radical, using S-adenosylmethionine and reduced flavodoxin as cosubstrates to produce 5'-deoxy-adenosine.</text>
</comment>
<evidence type="ECO:0000256" key="6">
    <source>
        <dbReference type="ARBA" id="ARBA00023014"/>
    </source>
</evidence>
<keyword evidence="6" id="KW-0411">Iron-sulfur</keyword>
<dbReference type="GO" id="GO:0046872">
    <property type="term" value="F:metal ion binding"/>
    <property type="evidence" value="ECO:0007669"/>
    <property type="project" value="UniProtKB-KW"/>
</dbReference>
<keyword evidence="2" id="KW-0004">4Fe-4S</keyword>
<dbReference type="Gene3D" id="3.20.20.70">
    <property type="entry name" value="Aldolase class I"/>
    <property type="match status" value="1"/>
</dbReference>
<reference evidence="9" key="2">
    <citation type="journal article" date="2021" name="PeerJ">
        <title>Extensive microbial diversity within the chicken gut microbiome revealed by metagenomics and culture.</title>
        <authorList>
            <person name="Gilroy R."/>
            <person name="Ravi A."/>
            <person name="Getino M."/>
            <person name="Pursley I."/>
            <person name="Horton D.L."/>
            <person name="Alikhan N.F."/>
            <person name="Baker D."/>
            <person name="Gharbi K."/>
            <person name="Hall N."/>
            <person name="Watson M."/>
            <person name="Adriaenssens E.M."/>
            <person name="Foster-Nyarko E."/>
            <person name="Jarju S."/>
            <person name="Secka A."/>
            <person name="Antonio M."/>
            <person name="Oren A."/>
            <person name="Chaudhuri R.R."/>
            <person name="La Ragione R."/>
            <person name="Hildebrand F."/>
            <person name="Pallen M.J."/>
        </authorList>
    </citation>
    <scope>NUCLEOTIDE SEQUENCE</scope>
    <source>
        <strain evidence="9">ChiBcec2-4451</strain>
    </source>
</reference>
<dbReference type="SFLD" id="SFLDF00299">
    <property type="entry name" value="anaerobic_ribonucleoside-triph"/>
    <property type="match status" value="1"/>
</dbReference>
<organism evidence="9 10">
    <name type="scientific">Candidatus Pullilachnospira stercoravium</name>
    <dbReference type="NCBI Taxonomy" id="2840913"/>
    <lineage>
        <taxon>Bacteria</taxon>
        <taxon>Bacillati</taxon>
        <taxon>Bacillota</taxon>
        <taxon>Clostridia</taxon>
        <taxon>Lachnospirales</taxon>
        <taxon>Lachnospiraceae</taxon>
        <taxon>Lachnospiraceae incertae sedis</taxon>
        <taxon>Candidatus Pullilachnospira</taxon>
    </lineage>
</organism>
<keyword evidence="3" id="KW-0949">S-adenosyl-L-methionine</keyword>
<evidence type="ECO:0000256" key="2">
    <source>
        <dbReference type="ARBA" id="ARBA00022485"/>
    </source>
</evidence>
<accession>A0A9D1NVA1</accession>
<proteinExistence type="inferred from homology"/>
<dbReference type="PANTHER" id="PTHR30352:SF2">
    <property type="entry name" value="ANAEROBIC RIBONUCLEOSIDE-TRIPHOSPHATE REDUCTASE-ACTIVATING PROTEIN"/>
    <property type="match status" value="1"/>
</dbReference>
<dbReference type="InterPro" id="IPR012837">
    <property type="entry name" value="NrdG"/>
</dbReference>
<keyword evidence="4" id="KW-0479">Metal-binding</keyword>
<dbReference type="EMBL" id="DVON01000164">
    <property type="protein sequence ID" value="HIV12966.1"/>
    <property type="molecule type" value="Genomic_DNA"/>
</dbReference>
<dbReference type="InterPro" id="IPR034457">
    <property type="entry name" value="Organic_radical-activating"/>
</dbReference>
<dbReference type="Proteomes" id="UP000886723">
    <property type="component" value="Unassembled WGS sequence"/>
</dbReference>